<keyword evidence="11 16" id="KW-0472">Membrane</keyword>
<dbReference type="OrthoDB" id="7392499at2759"/>
<dbReference type="SUPFAM" id="SSF53649">
    <property type="entry name" value="Alkaline phosphatase-like"/>
    <property type="match status" value="1"/>
</dbReference>
<comment type="cofactor">
    <cofactor evidence="13">
        <name>Mg(2+)</name>
        <dbReference type="ChEBI" id="CHEBI:18420"/>
    </cofactor>
    <text evidence="13">Binds 1 Mg(2+) ion.</text>
</comment>
<keyword evidence="4" id="KW-0597">Phosphoprotein</keyword>
<dbReference type="GO" id="GO:0019637">
    <property type="term" value="P:organophosphate metabolic process"/>
    <property type="evidence" value="ECO:0007669"/>
    <property type="project" value="UniProtKB-ARBA"/>
</dbReference>
<evidence type="ECO:0000256" key="13">
    <source>
        <dbReference type="PIRSR" id="PIRSR601952-2"/>
    </source>
</evidence>
<dbReference type="PANTHER" id="PTHR11596">
    <property type="entry name" value="ALKALINE PHOSPHATASE"/>
    <property type="match status" value="1"/>
</dbReference>
<proteinExistence type="inferred from homology"/>
<dbReference type="GO" id="GO:0004035">
    <property type="term" value="F:alkaline phosphatase activity"/>
    <property type="evidence" value="ECO:0007669"/>
    <property type="project" value="UniProtKB-EC"/>
</dbReference>
<evidence type="ECO:0000256" key="3">
    <source>
        <dbReference type="ARBA" id="ARBA00012647"/>
    </source>
</evidence>
<keyword evidence="6 13" id="KW-0479">Metal-binding</keyword>
<evidence type="ECO:0000256" key="8">
    <source>
        <dbReference type="ARBA" id="ARBA00022833"/>
    </source>
</evidence>
<dbReference type="AlphaFoldDB" id="A0A9P8NVP7"/>
<comment type="caution">
    <text evidence="17">The sequence shown here is derived from an EMBL/GenBank/DDBJ whole genome shotgun (WGS) entry which is preliminary data.</text>
</comment>
<evidence type="ECO:0000313" key="17">
    <source>
        <dbReference type="EMBL" id="KAH3660247.1"/>
    </source>
</evidence>
<feature type="binding site" evidence="13">
    <location>
        <position position="377"/>
    </location>
    <ligand>
        <name>Zn(2+)</name>
        <dbReference type="ChEBI" id="CHEBI:29105"/>
        <label>2</label>
    </ligand>
</feature>
<evidence type="ECO:0000256" key="7">
    <source>
        <dbReference type="ARBA" id="ARBA00022801"/>
    </source>
</evidence>
<dbReference type="Pfam" id="PF00245">
    <property type="entry name" value="Alk_phosphatase"/>
    <property type="match status" value="1"/>
</dbReference>
<evidence type="ECO:0000256" key="11">
    <source>
        <dbReference type="ARBA" id="ARBA00023136"/>
    </source>
</evidence>
<reference evidence="17" key="2">
    <citation type="submission" date="2021-01" db="EMBL/GenBank/DDBJ databases">
        <authorList>
            <person name="Schikora-Tamarit M.A."/>
        </authorList>
    </citation>
    <scope>NUCLEOTIDE SEQUENCE</scope>
    <source>
        <strain evidence="17">CBS6075</strain>
    </source>
</reference>
<protein>
    <recommendedName>
        <fullName evidence="3 15">Alkaline phosphatase</fullName>
        <ecNumber evidence="3 15">3.1.3.1</ecNumber>
    </recommendedName>
</protein>
<dbReference type="EMBL" id="JAEUBE010000511">
    <property type="protein sequence ID" value="KAH3660247.1"/>
    <property type="molecule type" value="Genomic_DNA"/>
</dbReference>
<dbReference type="InterPro" id="IPR017850">
    <property type="entry name" value="Alkaline_phosphatase_core_sf"/>
</dbReference>
<feature type="binding site" evidence="13">
    <location>
        <position position="328"/>
    </location>
    <ligand>
        <name>Mg(2+)</name>
        <dbReference type="ChEBI" id="CHEBI:18420"/>
    </ligand>
</feature>
<dbReference type="FunFam" id="3.40.720.10:FF:000063">
    <property type="entry name" value="Alkaline phosphatase"/>
    <property type="match status" value="1"/>
</dbReference>
<comment type="catalytic activity">
    <reaction evidence="15">
        <text>a phosphate monoester + H2O = an alcohol + phosphate</text>
        <dbReference type="Rhea" id="RHEA:15017"/>
        <dbReference type="ChEBI" id="CHEBI:15377"/>
        <dbReference type="ChEBI" id="CHEBI:30879"/>
        <dbReference type="ChEBI" id="CHEBI:43474"/>
        <dbReference type="ChEBI" id="CHEBI:67140"/>
        <dbReference type="EC" id="3.1.3.1"/>
    </reaction>
</comment>
<evidence type="ECO:0000256" key="14">
    <source>
        <dbReference type="RuleBase" id="RU003946"/>
    </source>
</evidence>
<dbReference type="InterPro" id="IPR018299">
    <property type="entry name" value="Alkaline_phosphatase_AS"/>
</dbReference>
<comment type="subcellular location">
    <subcellularLocation>
        <location evidence="1">Membrane</location>
        <topology evidence="1">Single-pass membrane protein</topology>
    </subcellularLocation>
</comment>
<dbReference type="PROSITE" id="PS00123">
    <property type="entry name" value="ALKALINE_PHOSPHATASE"/>
    <property type="match status" value="1"/>
</dbReference>
<dbReference type="PANTHER" id="PTHR11596:SF5">
    <property type="entry name" value="ALKALINE PHOSPHATASE"/>
    <property type="match status" value="1"/>
</dbReference>
<dbReference type="Proteomes" id="UP000769157">
    <property type="component" value="Unassembled WGS sequence"/>
</dbReference>
<keyword evidence="9 13" id="KW-0460">Magnesium</keyword>
<comment type="similarity">
    <text evidence="2 14">Belongs to the alkaline phosphatase family.</text>
</comment>
<evidence type="ECO:0000256" key="15">
    <source>
        <dbReference type="RuleBase" id="RU003947"/>
    </source>
</evidence>
<keyword evidence="10 16" id="KW-1133">Transmembrane helix</keyword>
<evidence type="ECO:0000256" key="4">
    <source>
        <dbReference type="ARBA" id="ARBA00022553"/>
    </source>
</evidence>
<organism evidence="17 18">
    <name type="scientific">Ogataea philodendri</name>
    <dbReference type="NCBI Taxonomy" id="1378263"/>
    <lineage>
        <taxon>Eukaryota</taxon>
        <taxon>Fungi</taxon>
        <taxon>Dikarya</taxon>
        <taxon>Ascomycota</taxon>
        <taxon>Saccharomycotina</taxon>
        <taxon>Pichiomycetes</taxon>
        <taxon>Pichiales</taxon>
        <taxon>Pichiaceae</taxon>
        <taxon>Ogataea</taxon>
    </lineage>
</organism>
<dbReference type="CDD" id="cd16012">
    <property type="entry name" value="ALP"/>
    <property type="match status" value="1"/>
</dbReference>
<feature type="binding site" evidence="13">
    <location>
        <position position="333"/>
    </location>
    <ligand>
        <name>Zn(2+)</name>
        <dbReference type="ChEBI" id="CHEBI:29105"/>
        <label>2</label>
    </ligand>
</feature>
<dbReference type="InterPro" id="IPR001952">
    <property type="entry name" value="Alkaline_phosphatase"/>
</dbReference>
<name>A0A9P8NVP7_9ASCO</name>
<dbReference type="EC" id="3.1.3.1" evidence="3 15"/>
<feature type="active site" description="Phosphoserine intermediate" evidence="12">
    <location>
        <position position="135"/>
    </location>
</feature>
<dbReference type="PRINTS" id="PR00113">
    <property type="entry name" value="ALKPHPHTASE"/>
</dbReference>
<dbReference type="Gene3D" id="1.10.60.40">
    <property type="match status" value="1"/>
</dbReference>
<dbReference type="Gene3D" id="3.40.720.10">
    <property type="entry name" value="Alkaline Phosphatase, subunit A"/>
    <property type="match status" value="1"/>
</dbReference>
<reference evidence="17" key="1">
    <citation type="journal article" date="2021" name="Open Biol.">
        <title>Shared evolutionary footprints suggest mitochondrial oxidative damage underlies multiple complex I losses in fungi.</title>
        <authorList>
            <person name="Schikora-Tamarit M.A."/>
            <person name="Marcet-Houben M."/>
            <person name="Nosek J."/>
            <person name="Gabaldon T."/>
        </authorList>
    </citation>
    <scope>NUCLEOTIDE SEQUENCE</scope>
    <source>
        <strain evidence="17">CBS6075</strain>
    </source>
</reference>
<feature type="binding site" evidence="13">
    <location>
        <position position="87"/>
    </location>
    <ligand>
        <name>Mg(2+)</name>
        <dbReference type="ChEBI" id="CHEBI:18420"/>
    </ligand>
</feature>
<evidence type="ECO:0000256" key="10">
    <source>
        <dbReference type="ARBA" id="ARBA00022989"/>
    </source>
</evidence>
<evidence type="ECO:0000256" key="1">
    <source>
        <dbReference type="ARBA" id="ARBA00004167"/>
    </source>
</evidence>
<dbReference type="FunFam" id="1.10.60.40:FF:000002">
    <property type="entry name" value="Alkaline phosphatase"/>
    <property type="match status" value="1"/>
</dbReference>
<accession>A0A9P8NVP7</accession>
<sequence>MQRSQEKHKSWASVDSVLDYEHGGMSYTARRTTKNSSKLKFVVILLVCYSFFISFINYGRVSRDTESPVDSDALTSGKKNIIMMVTDGTGPASINMARYFRQYRDKLDIDDVLTLDKYFIGSSRTRSLSSLITDSAAGATAFSCSLKSYNGAIGVDGNKKPCGTILEALKLQGYKTGLVVTTGITDATPASFNAHADYRYMQSLIANHQLGYDTSLGLVTDLMIGGGQCFYLPGSHPQGCRDDEVDLLEKARNSNFTVATNKQEFDQLQLGANASLPLLALVAYYNIPYDIDRQENEYPSLDEEVRTALTLLTEATKDSDQGFFLLIEGSRIDHAGHSNDPAAQVREVLAYDKAFKTVIDYIDSAETETFMVSTSDHETGGLAVGLQIGSNYPEYRWKPDALLNATKSGEYLAKKFSAFQQQTSDKSELEEFIKTEIFETDLGILDYTEHEVSHIINHPESAHDHFVEMVSVRAEVGWSTHGHTAVDVNIYAHCNTDRGKAALHHYLGGNVENTDIGKFWEQITNSDLQHVTGLLDGTKHVPTPAEVEDEVHMFEQEHGFIDHRAEAPELP</sequence>
<dbReference type="SMART" id="SM00098">
    <property type="entry name" value="alkPPc"/>
    <property type="match status" value="1"/>
</dbReference>
<evidence type="ECO:0000256" key="6">
    <source>
        <dbReference type="ARBA" id="ARBA00022723"/>
    </source>
</evidence>
<keyword evidence="5 16" id="KW-0812">Transmembrane</keyword>
<dbReference type="RefSeq" id="XP_046057958.1">
    <property type="nucleotide sequence ID" value="XM_046208850.1"/>
</dbReference>
<dbReference type="GO" id="GO:0000329">
    <property type="term" value="C:fungal-type vacuole membrane"/>
    <property type="evidence" value="ECO:0007669"/>
    <property type="project" value="TreeGrafter"/>
</dbReference>
<feature type="binding site" evidence="13">
    <location>
        <position position="376"/>
    </location>
    <ligand>
        <name>Zn(2+)</name>
        <dbReference type="ChEBI" id="CHEBI:29105"/>
        <label>2</label>
    </ligand>
</feature>
<feature type="binding site" evidence="13">
    <location>
        <position position="483"/>
    </location>
    <ligand>
        <name>Zn(2+)</name>
        <dbReference type="ChEBI" id="CHEBI:29105"/>
        <label>2</label>
    </ligand>
</feature>
<keyword evidence="18" id="KW-1185">Reference proteome</keyword>
<feature type="binding site" evidence="13">
    <location>
        <position position="337"/>
    </location>
    <ligand>
        <name>Zn(2+)</name>
        <dbReference type="ChEBI" id="CHEBI:29105"/>
        <label>2</label>
    </ligand>
</feature>
<feature type="binding site" evidence="13">
    <location>
        <position position="188"/>
    </location>
    <ligand>
        <name>Mg(2+)</name>
        <dbReference type="ChEBI" id="CHEBI:18420"/>
    </ligand>
</feature>
<evidence type="ECO:0000256" key="9">
    <source>
        <dbReference type="ARBA" id="ARBA00022842"/>
    </source>
</evidence>
<gene>
    <name evidence="17" type="ORF">OGAPHI_007452</name>
</gene>
<feature type="binding site" evidence="13">
    <location>
        <position position="186"/>
    </location>
    <ligand>
        <name>Mg(2+)</name>
        <dbReference type="ChEBI" id="CHEBI:18420"/>
    </ligand>
</feature>
<keyword evidence="7 15" id="KW-0378">Hydrolase</keyword>
<evidence type="ECO:0000256" key="12">
    <source>
        <dbReference type="PIRSR" id="PIRSR601952-1"/>
    </source>
</evidence>
<evidence type="ECO:0000313" key="18">
    <source>
        <dbReference type="Proteomes" id="UP000769157"/>
    </source>
</evidence>
<evidence type="ECO:0000256" key="2">
    <source>
        <dbReference type="ARBA" id="ARBA00005984"/>
    </source>
</evidence>
<comment type="cofactor">
    <cofactor evidence="13">
        <name>Zn(2+)</name>
        <dbReference type="ChEBI" id="CHEBI:29105"/>
    </cofactor>
    <text evidence="13">Binds 2 Zn(2+) ions.</text>
</comment>
<keyword evidence="8 13" id="KW-0862">Zinc</keyword>
<feature type="transmembrane region" description="Helical" evidence="16">
    <location>
        <begin position="39"/>
        <end position="58"/>
    </location>
</feature>
<feature type="binding site" evidence="13">
    <location>
        <position position="87"/>
    </location>
    <ligand>
        <name>Zn(2+)</name>
        <dbReference type="ChEBI" id="CHEBI:29105"/>
        <label>2</label>
    </ligand>
</feature>
<evidence type="ECO:0000256" key="5">
    <source>
        <dbReference type="ARBA" id="ARBA00022692"/>
    </source>
</evidence>
<evidence type="ECO:0000256" key="16">
    <source>
        <dbReference type="SAM" id="Phobius"/>
    </source>
</evidence>
<dbReference type="GO" id="GO:0046872">
    <property type="term" value="F:metal ion binding"/>
    <property type="evidence" value="ECO:0007669"/>
    <property type="project" value="UniProtKB-KW"/>
</dbReference>
<dbReference type="GeneID" id="70239416"/>